<organism evidence="1">
    <name type="scientific">uncultured Rubrobacteraceae bacterium</name>
    <dbReference type="NCBI Taxonomy" id="349277"/>
    <lineage>
        <taxon>Bacteria</taxon>
        <taxon>Bacillati</taxon>
        <taxon>Actinomycetota</taxon>
        <taxon>Rubrobacteria</taxon>
        <taxon>Rubrobacterales</taxon>
        <taxon>Rubrobacteraceae</taxon>
        <taxon>environmental samples</taxon>
    </lineage>
</organism>
<dbReference type="AlphaFoldDB" id="A0A6J4QU81"/>
<reference evidence="1" key="1">
    <citation type="submission" date="2020-02" db="EMBL/GenBank/DDBJ databases">
        <authorList>
            <person name="Meier V. D."/>
        </authorList>
    </citation>
    <scope>NUCLEOTIDE SEQUENCE</scope>
    <source>
        <strain evidence="1">AVDCRST_MAG02</strain>
    </source>
</reference>
<name>A0A6J4QU81_9ACTN</name>
<dbReference type="EMBL" id="CADCVH010000032">
    <property type="protein sequence ID" value="CAA9452158.1"/>
    <property type="molecule type" value="Genomic_DNA"/>
</dbReference>
<protein>
    <submittedName>
        <fullName evidence="1">Uncharacterized protein</fullName>
    </submittedName>
</protein>
<proteinExistence type="predicted"/>
<sequence length="68" mass="7695">MHLSPASSAATLDLQTGTNLHVHPESYRSALRLFVRVVRPELRLYFRPAPHAAFAGMRGRLWRRGARA</sequence>
<evidence type="ECO:0000313" key="1">
    <source>
        <dbReference type="EMBL" id="CAA9452158.1"/>
    </source>
</evidence>
<gene>
    <name evidence="1" type="ORF">AVDCRST_MAG02-946</name>
</gene>
<accession>A0A6J4QU81</accession>